<feature type="region of interest" description="Disordered" evidence="1">
    <location>
        <begin position="195"/>
        <end position="273"/>
    </location>
</feature>
<dbReference type="AlphaFoldDB" id="A0A1G4JBH0"/>
<evidence type="ECO:0000256" key="1">
    <source>
        <dbReference type="SAM" id="MobiDB-lite"/>
    </source>
</evidence>
<dbReference type="OrthoDB" id="4068074at2759"/>
<feature type="compositionally biased region" description="Low complexity" evidence="1">
    <location>
        <begin position="252"/>
        <end position="266"/>
    </location>
</feature>
<keyword evidence="3" id="KW-1185">Reference proteome</keyword>
<sequence length="337" mass="36810">MTSSFLSIYSDSWTLSEPGNEHLLEIDATSSRTRSTTRSRISRAGDRVGLASELLEEYDGVRATLQAVCAIEPRGVAERSVRVLSRIAASMREQDVALTDCVIMHRYVWDAWDGAVLTRDETRFPLENVPVKCNVLQMLIAVVQEQHAGGTAKTEKVLEYLERLIGAWGSSGPAGAARQHVRNVSNVSDVLRPFQTGTGSSVVSSGSSEAGATGDARARRRASRASTQLLQNWFRAPKSRPTRKGSDSAGSLAATNNTAEEPTTPLAAPHRRQDLQSMRAYKNAISGLEMALDVLPRTRDNAMVFEFVDTSVNTFLLGDCKLLLRQYIRDSVLAVLA</sequence>
<evidence type="ECO:0000313" key="3">
    <source>
        <dbReference type="Proteomes" id="UP000191024"/>
    </source>
</evidence>
<dbReference type="Proteomes" id="UP000191024">
    <property type="component" value="Chromosome D"/>
</dbReference>
<name>A0A1G4JBH0_9SACH</name>
<feature type="compositionally biased region" description="Low complexity" evidence="1">
    <location>
        <begin position="196"/>
        <end position="215"/>
    </location>
</feature>
<evidence type="ECO:0000313" key="2">
    <source>
        <dbReference type="EMBL" id="SCU87160.1"/>
    </source>
</evidence>
<protein>
    <submittedName>
        <fullName evidence="2">LAMI_0D04984g1_1</fullName>
    </submittedName>
</protein>
<gene>
    <name evidence="2" type="ORF">LAMI_0D04984G</name>
</gene>
<reference evidence="2 3" key="1">
    <citation type="submission" date="2016-03" db="EMBL/GenBank/DDBJ databases">
        <authorList>
            <person name="Devillers H."/>
        </authorList>
    </citation>
    <scope>NUCLEOTIDE SEQUENCE [LARGE SCALE GENOMIC DNA]</scope>
    <source>
        <strain evidence="2">CBS 11717</strain>
    </source>
</reference>
<accession>A0A1G4JBH0</accession>
<organism evidence="2 3">
    <name type="scientific">Lachancea mirantina</name>
    <dbReference type="NCBI Taxonomy" id="1230905"/>
    <lineage>
        <taxon>Eukaryota</taxon>
        <taxon>Fungi</taxon>
        <taxon>Dikarya</taxon>
        <taxon>Ascomycota</taxon>
        <taxon>Saccharomycotina</taxon>
        <taxon>Saccharomycetes</taxon>
        <taxon>Saccharomycetales</taxon>
        <taxon>Saccharomycetaceae</taxon>
        <taxon>Lachancea</taxon>
    </lineage>
</organism>
<dbReference type="EMBL" id="LT598463">
    <property type="protein sequence ID" value="SCU87160.1"/>
    <property type="molecule type" value="Genomic_DNA"/>
</dbReference>
<proteinExistence type="predicted"/>